<feature type="domain" description="RNA polymerase sigma factor 70 region 4 type 2" evidence="6">
    <location>
        <begin position="127"/>
        <end position="174"/>
    </location>
</feature>
<evidence type="ECO:0000256" key="4">
    <source>
        <dbReference type="ARBA" id="ARBA00023163"/>
    </source>
</evidence>
<dbReference type="RefSeq" id="WP_188747392.1">
    <property type="nucleotide sequence ID" value="NZ_BMIK01000001.1"/>
</dbReference>
<keyword evidence="8" id="KW-1185">Reference proteome</keyword>
<dbReference type="EMBL" id="BMIK01000001">
    <property type="protein sequence ID" value="GGC17705.1"/>
    <property type="molecule type" value="Genomic_DNA"/>
</dbReference>
<dbReference type="InterPro" id="IPR013325">
    <property type="entry name" value="RNA_pol_sigma_r2"/>
</dbReference>
<evidence type="ECO:0000256" key="2">
    <source>
        <dbReference type="ARBA" id="ARBA00023015"/>
    </source>
</evidence>
<evidence type="ECO:0000256" key="1">
    <source>
        <dbReference type="ARBA" id="ARBA00010641"/>
    </source>
</evidence>
<dbReference type="InterPro" id="IPR007627">
    <property type="entry name" value="RNA_pol_sigma70_r2"/>
</dbReference>
<accession>A0ABQ1L247</accession>
<dbReference type="Pfam" id="PF08281">
    <property type="entry name" value="Sigma70_r4_2"/>
    <property type="match status" value="1"/>
</dbReference>
<evidence type="ECO:0000256" key="3">
    <source>
        <dbReference type="ARBA" id="ARBA00023082"/>
    </source>
</evidence>
<dbReference type="NCBIfam" id="TIGR02985">
    <property type="entry name" value="Sig70_bacteroi1"/>
    <property type="match status" value="1"/>
</dbReference>
<dbReference type="Pfam" id="PF04542">
    <property type="entry name" value="Sigma70_r2"/>
    <property type="match status" value="1"/>
</dbReference>
<gene>
    <name evidence="7" type="ORF">GCM10011386_06990</name>
</gene>
<organism evidence="7 8">
    <name type="scientific">Parapedobacter defluvii</name>
    <dbReference type="NCBI Taxonomy" id="2045106"/>
    <lineage>
        <taxon>Bacteria</taxon>
        <taxon>Pseudomonadati</taxon>
        <taxon>Bacteroidota</taxon>
        <taxon>Sphingobacteriia</taxon>
        <taxon>Sphingobacteriales</taxon>
        <taxon>Sphingobacteriaceae</taxon>
        <taxon>Parapedobacter</taxon>
    </lineage>
</organism>
<feature type="domain" description="RNA polymerase sigma-70 region 2" evidence="5">
    <location>
        <begin position="36"/>
        <end position="94"/>
    </location>
</feature>
<dbReference type="InterPro" id="IPR013249">
    <property type="entry name" value="RNA_pol_sigma70_r4_t2"/>
</dbReference>
<protein>
    <submittedName>
        <fullName evidence="7">RNA polymerase sigma factor</fullName>
    </submittedName>
</protein>
<proteinExistence type="inferred from homology"/>
<dbReference type="SUPFAM" id="SSF88659">
    <property type="entry name" value="Sigma3 and sigma4 domains of RNA polymerase sigma factors"/>
    <property type="match status" value="1"/>
</dbReference>
<dbReference type="Gene3D" id="1.10.10.10">
    <property type="entry name" value="Winged helix-like DNA-binding domain superfamily/Winged helix DNA-binding domain"/>
    <property type="match status" value="1"/>
</dbReference>
<dbReference type="PANTHER" id="PTHR43133">
    <property type="entry name" value="RNA POLYMERASE ECF-TYPE SIGMA FACTO"/>
    <property type="match status" value="1"/>
</dbReference>
<keyword evidence="3" id="KW-0731">Sigma factor</keyword>
<dbReference type="InterPro" id="IPR013324">
    <property type="entry name" value="RNA_pol_sigma_r3/r4-like"/>
</dbReference>
<evidence type="ECO:0000313" key="8">
    <source>
        <dbReference type="Proteomes" id="UP000597338"/>
    </source>
</evidence>
<keyword evidence="2" id="KW-0805">Transcription regulation</keyword>
<keyword evidence="4" id="KW-0804">Transcription</keyword>
<comment type="caution">
    <text evidence="7">The sequence shown here is derived from an EMBL/GenBank/DDBJ whole genome shotgun (WGS) entry which is preliminary data.</text>
</comment>
<evidence type="ECO:0000259" key="5">
    <source>
        <dbReference type="Pfam" id="PF04542"/>
    </source>
</evidence>
<dbReference type="InterPro" id="IPR014284">
    <property type="entry name" value="RNA_pol_sigma-70_dom"/>
</dbReference>
<name>A0ABQ1L247_9SPHI</name>
<reference evidence="8" key="1">
    <citation type="journal article" date="2019" name="Int. J. Syst. Evol. Microbiol.">
        <title>The Global Catalogue of Microorganisms (GCM) 10K type strain sequencing project: providing services to taxonomists for standard genome sequencing and annotation.</title>
        <authorList>
            <consortium name="The Broad Institute Genomics Platform"/>
            <consortium name="The Broad Institute Genome Sequencing Center for Infectious Disease"/>
            <person name="Wu L."/>
            <person name="Ma J."/>
        </authorList>
    </citation>
    <scope>NUCLEOTIDE SEQUENCE [LARGE SCALE GENOMIC DNA]</scope>
    <source>
        <strain evidence="8">CGMCC 1.15342</strain>
    </source>
</reference>
<dbReference type="Proteomes" id="UP000597338">
    <property type="component" value="Unassembled WGS sequence"/>
</dbReference>
<dbReference type="Gene3D" id="1.10.1740.10">
    <property type="match status" value="1"/>
</dbReference>
<dbReference type="PANTHER" id="PTHR43133:SF46">
    <property type="entry name" value="RNA POLYMERASE SIGMA-70 FACTOR ECF SUBFAMILY"/>
    <property type="match status" value="1"/>
</dbReference>
<dbReference type="NCBIfam" id="TIGR02937">
    <property type="entry name" value="sigma70-ECF"/>
    <property type="match status" value="1"/>
</dbReference>
<dbReference type="InterPro" id="IPR036388">
    <property type="entry name" value="WH-like_DNA-bd_sf"/>
</dbReference>
<dbReference type="InterPro" id="IPR014327">
    <property type="entry name" value="RNA_pol_sigma70_bacteroid"/>
</dbReference>
<sequence length="195" mass="23110">MEVNNPFDESRLLISLQKGDKEAFEKLYFFYGKKLYISIFKMVKSTEIAKEILQELFQRVWERRKTIDPTKSFKSYLFTIARHLVYDFLHSQVRQRGLETYLIEKSTSSYRHVDDEIAFKETHAIIANGIRQLPPQRRHVYVLCKIQGKSYEDVSRMLGISTSTISDHIVKATKFIKSYYLSEHICLLISVFYLF</sequence>
<evidence type="ECO:0000313" key="7">
    <source>
        <dbReference type="EMBL" id="GGC17705.1"/>
    </source>
</evidence>
<evidence type="ECO:0000259" key="6">
    <source>
        <dbReference type="Pfam" id="PF08281"/>
    </source>
</evidence>
<dbReference type="SUPFAM" id="SSF88946">
    <property type="entry name" value="Sigma2 domain of RNA polymerase sigma factors"/>
    <property type="match status" value="1"/>
</dbReference>
<dbReference type="InterPro" id="IPR039425">
    <property type="entry name" value="RNA_pol_sigma-70-like"/>
</dbReference>
<comment type="similarity">
    <text evidence="1">Belongs to the sigma-70 factor family. ECF subfamily.</text>
</comment>